<evidence type="ECO:0000313" key="19">
    <source>
        <dbReference type="Proteomes" id="UP000266118"/>
    </source>
</evidence>
<dbReference type="PANTHER" id="PTHR30627:SF2">
    <property type="entry name" value="PEPTIDOGLYCAN D,D-TRANSPEPTIDASE MRDA"/>
    <property type="match status" value="1"/>
</dbReference>
<dbReference type="Pfam" id="PF03717">
    <property type="entry name" value="PBP_dimer"/>
    <property type="match status" value="1"/>
</dbReference>
<evidence type="ECO:0000256" key="14">
    <source>
        <dbReference type="SAM" id="MobiDB-lite"/>
    </source>
</evidence>
<feature type="compositionally biased region" description="Basic and acidic residues" evidence="14">
    <location>
        <begin position="653"/>
        <end position="666"/>
    </location>
</feature>
<dbReference type="GO" id="GO:0009002">
    <property type="term" value="F:serine-type D-Ala-D-Ala carboxypeptidase activity"/>
    <property type="evidence" value="ECO:0007669"/>
    <property type="project" value="InterPro"/>
</dbReference>
<dbReference type="GO" id="GO:0006508">
    <property type="term" value="P:proteolysis"/>
    <property type="evidence" value="ECO:0007669"/>
    <property type="project" value="UniProtKB-KW"/>
</dbReference>
<dbReference type="EMBL" id="CP032489">
    <property type="protein sequence ID" value="AYD46172.1"/>
    <property type="molecule type" value="Genomic_DNA"/>
</dbReference>
<evidence type="ECO:0000256" key="5">
    <source>
        <dbReference type="ARBA" id="ARBA00022645"/>
    </source>
</evidence>
<dbReference type="Proteomes" id="UP000266118">
    <property type="component" value="Chromosome"/>
</dbReference>
<evidence type="ECO:0000256" key="15">
    <source>
        <dbReference type="SAM" id="Phobius"/>
    </source>
</evidence>
<evidence type="ECO:0000256" key="11">
    <source>
        <dbReference type="ARBA" id="ARBA00022989"/>
    </source>
</evidence>
<evidence type="ECO:0000259" key="16">
    <source>
        <dbReference type="Pfam" id="PF00905"/>
    </source>
</evidence>
<keyword evidence="9" id="KW-0133">Cell shape</keyword>
<evidence type="ECO:0000256" key="1">
    <source>
        <dbReference type="ARBA" id="ARBA00004167"/>
    </source>
</evidence>
<evidence type="ECO:0000313" key="18">
    <source>
        <dbReference type="EMBL" id="AYD46172.1"/>
    </source>
</evidence>
<evidence type="ECO:0000256" key="12">
    <source>
        <dbReference type="ARBA" id="ARBA00023136"/>
    </source>
</evidence>
<dbReference type="Pfam" id="PF00905">
    <property type="entry name" value="Transpeptidase"/>
    <property type="match status" value="1"/>
</dbReference>
<sequence>MATIQNNNQSRSRIILGIFVVVFVVIVAQLLNLQLFSPKYRLQAENNAIFRKVVYPDRGIIYDRNGKAILDNMINYDLIVTPSEARKGVDTATLCTILGIDTAEYRKRMLTAIVKNSRYKPSTFEPLLTPELYARLNENIYRFPGFELQERPVRTYPFHVGASFLGRLGEVSAKFLKNHPDEGYQSGDYIGITGLESSYEKVLMGQRGVQRFLRDNRARIQGPYEDGDFDTVAIAGRNLYSSIDIGVQALGEKMFQGKIGAAVAINPKTGGIIAMISAPTYDPNDLAPSEYRKHIGFLILDTSRPMYNRAIAGMYPPGSTYKPMGALIALDEGIITPSYGYDCRGAYYACGKVVRCDEKWAGHAASLKLAIANSCNSYFCNVFRMTVDNPQYGSPRKGYAKWREYMHGFGMGETLGVDIPGERGGNIPDTTEYNHDYGNHWVSCNMMTMGIGQDRMLLTPLQSADEACIIANKGWYYTPHFIDSIESQTEADTTYLAKYKIKHRPLHISDADYQAVQAGMEDVTEVGTASNVKIPGIKYAAKTGTAQVPNLKNLAVFIAYAPVDNPKIAIAVYVENAGYGSTWAAPIAAHMMEKYLNDTLTAETQADVDRLAKINLFPHQIFDWRRKQDSARAQRIREAERKEDSSATAKADNIGDMKTAKTESQKGKFPLQTLKNNWLSAILPDYKSGMAKKDKLVKK</sequence>
<dbReference type="Gene3D" id="3.40.710.10">
    <property type="entry name" value="DD-peptidase/beta-lactamase superfamily"/>
    <property type="match status" value="1"/>
</dbReference>
<organism evidence="18 19">
    <name type="scientific">Arachidicoccus soli</name>
    <dbReference type="NCBI Taxonomy" id="2341117"/>
    <lineage>
        <taxon>Bacteria</taxon>
        <taxon>Pseudomonadati</taxon>
        <taxon>Bacteroidota</taxon>
        <taxon>Chitinophagia</taxon>
        <taxon>Chitinophagales</taxon>
        <taxon>Chitinophagaceae</taxon>
        <taxon>Arachidicoccus</taxon>
    </lineage>
</organism>
<dbReference type="GO" id="GO:0005886">
    <property type="term" value="C:plasma membrane"/>
    <property type="evidence" value="ECO:0007669"/>
    <property type="project" value="UniProtKB-SubCell"/>
</dbReference>
<dbReference type="InterPro" id="IPR012338">
    <property type="entry name" value="Beta-lactam/transpept-like"/>
</dbReference>
<protein>
    <submittedName>
        <fullName evidence="18">Penicillin-binding protein 2</fullName>
    </submittedName>
</protein>
<accession>A0A386HKI3</accession>
<dbReference type="OrthoDB" id="9766847at2"/>
<dbReference type="NCBIfam" id="TIGR03423">
    <property type="entry name" value="pbp2_mrdA"/>
    <property type="match status" value="1"/>
</dbReference>
<keyword evidence="5" id="KW-0121">Carboxypeptidase</keyword>
<feature type="domain" description="Penicillin-binding protein dimerisation" evidence="17">
    <location>
        <begin position="55"/>
        <end position="220"/>
    </location>
</feature>
<evidence type="ECO:0000256" key="3">
    <source>
        <dbReference type="ARBA" id="ARBA00022475"/>
    </source>
</evidence>
<keyword evidence="19" id="KW-1185">Reference proteome</keyword>
<keyword evidence="8" id="KW-0378">Hydrolase</keyword>
<evidence type="ECO:0000259" key="17">
    <source>
        <dbReference type="Pfam" id="PF03717"/>
    </source>
</evidence>
<keyword evidence="7 15" id="KW-0812">Transmembrane</keyword>
<gene>
    <name evidence="18" type="primary">mrdA</name>
    <name evidence="18" type="ORF">D6B99_00180</name>
</gene>
<dbReference type="GO" id="GO:0071972">
    <property type="term" value="F:peptidoglycan L,D-transpeptidase activity"/>
    <property type="evidence" value="ECO:0007669"/>
    <property type="project" value="TreeGrafter"/>
</dbReference>
<dbReference type="SUPFAM" id="SSF56519">
    <property type="entry name" value="Penicillin binding protein dimerisation domain"/>
    <property type="match status" value="1"/>
</dbReference>
<dbReference type="SUPFAM" id="SSF56601">
    <property type="entry name" value="beta-lactamase/transpeptidase-like"/>
    <property type="match status" value="1"/>
</dbReference>
<dbReference type="InterPro" id="IPR001460">
    <property type="entry name" value="PCN-bd_Tpept"/>
</dbReference>
<dbReference type="KEGG" id="ark:D6B99_00180"/>
<feature type="transmembrane region" description="Helical" evidence="15">
    <location>
        <begin position="12"/>
        <end position="31"/>
    </location>
</feature>
<dbReference type="PANTHER" id="PTHR30627">
    <property type="entry name" value="PEPTIDOGLYCAN D,D-TRANSPEPTIDASE"/>
    <property type="match status" value="1"/>
</dbReference>
<evidence type="ECO:0000256" key="10">
    <source>
        <dbReference type="ARBA" id="ARBA00022984"/>
    </source>
</evidence>
<evidence type="ECO:0000256" key="8">
    <source>
        <dbReference type="ARBA" id="ARBA00022801"/>
    </source>
</evidence>
<dbReference type="GO" id="GO:0009252">
    <property type="term" value="P:peptidoglycan biosynthetic process"/>
    <property type="evidence" value="ECO:0007669"/>
    <property type="project" value="UniProtKB-KW"/>
</dbReference>
<dbReference type="InterPro" id="IPR017790">
    <property type="entry name" value="Penicillin-binding_protein_2"/>
</dbReference>
<keyword evidence="11 15" id="KW-1133">Transmembrane helix</keyword>
<dbReference type="InterPro" id="IPR005311">
    <property type="entry name" value="PBP_dimer"/>
</dbReference>
<dbReference type="GO" id="GO:0008658">
    <property type="term" value="F:penicillin binding"/>
    <property type="evidence" value="ECO:0007669"/>
    <property type="project" value="InterPro"/>
</dbReference>
<keyword evidence="10" id="KW-0573">Peptidoglycan synthesis</keyword>
<evidence type="ECO:0000256" key="4">
    <source>
        <dbReference type="ARBA" id="ARBA00022519"/>
    </source>
</evidence>
<feature type="domain" description="Penicillin-binding protein transpeptidase" evidence="16">
    <location>
        <begin position="260"/>
        <end position="593"/>
    </location>
</feature>
<comment type="subcellular location">
    <subcellularLocation>
        <location evidence="2">Cell membrane</location>
    </subcellularLocation>
    <subcellularLocation>
        <location evidence="1">Membrane</location>
        <topology evidence="1">Single-pass membrane protein</topology>
    </subcellularLocation>
</comment>
<feature type="region of interest" description="Disordered" evidence="14">
    <location>
        <begin position="637"/>
        <end position="668"/>
    </location>
</feature>
<keyword evidence="4" id="KW-0997">Cell inner membrane</keyword>
<dbReference type="InterPro" id="IPR036138">
    <property type="entry name" value="PBP_dimer_sf"/>
</dbReference>
<dbReference type="InterPro" id="IPR050515">
    <property type="entry name" value="Beta-lactam/transpept"/>
</dbReference>
<dbReference type="Gene3D" id="3.30.1390.30">
    <property type="entry name" value="Penicillin-binding protein 2a, domain 3"/>
    <property type="match status" value="1"/>
</dbReference>
<keyword evidence="6" id="KW-0645">Protease</keyword>
<evidence type="ECO:0000256" key="9">
    <source>
        <dbReference type="ARBA" id="ARBA00022960"/>
    </source>
</evidence>
<evidence type="ECO:0000256" key="2">
    <source>
        <dbReference type="ARBA" id="ARBA00004236"/>
    </source>
</evidence>
<dbReference type="GO" id="GO:0071555">
    <property type="term" value="P:cell wall organization"/>
    <property type="evidence" value="ECO:0007669"/>
    <property type="project" value="UniProtKB-KW"/>
</dbReference>
<dbReference type="AlphaFoldDB" id="A0A386HKI3"/>
<dbReference type="RefSeq" id="WP_119983915.1">
    <property type="nucleotide sequence ID" value="NZ_CP032489.1"/>
</dbReference>
<evidence type="ECO:0000256" key="7">
    <source>
        <dbReference type="ARBA" id="ARBA00022692"/>
    </source>
</evidence>
<keyword evidence="12 15" id="KW-0472">Membrane</keyword>
<evidence type="ECO:0000256" key="13">
    <source>
        <dbReference type="ARBA" id="ARBA00023316"/>
    </source>
</evidence>
<dbReference type="GO" id="GO:0008360">
    <property type="term" value="P:regulation of cell shape"/>
    <property type="evidence" value="ECO:0007669"/>
    <property type="project" value="UniProtKB-KW"/>
</dbReference>
<keyword evidence="3" id="KW-1003">Cell membrane</keyword>
<keyword evidence="13" id="KW-0961">Cell wall biogenesis/degradation</keyword>
<reference evidence="18 19" key="1">
    <citation type="submission" date="2018-09" db="EMBL/GenBank/DDBJ databases">
        <title>Arachidicoccus sp. nov., a bacterium isolated from soil.</title>
        <authorList>
            <person name="Weon H.-Y."/>
            <person name="Kwon S.-W."/>
            <person name="Lee S.A."/>
        </authorList>
    </citation>
    <scope>NUCLEOTIDE SEQUENCE [LARGE SCALE GENOMIC DNA]</scope>
    <source>
        <strain evidence="18 19">KIS59-12</strain>
    </source>
</reference>
<proteinExistence type="predicted"/>
<evidence type="ECO:0000256" key="6">
    <source>
        <dbReference type="ARBA" id="ARBA00022670"/>
    </source>
</evidence>
<dbReference type="Gene3D" id="3.90.1310.10">
    <property type="entry name" value="Penicillin-binding protein 2a (Domain 2)"/>
    <property type="match status" value="1"/>
</dbReference>
<name>A0A386HKI3_9BACT</name>